<reference evidence="2 3" key="1">
    <citation type="journal article" date="2014" name="Agronomy (Basel)">
        <title>A Draft Genome Sequence for Ensete ventricosum, the Drought-Tolerant Tree Against Hunger.</title>
        <authorList>
            <person name="Harrison J."/>
            <person name="Moore K.A."/>
            <person name="Paszkiewicz K."/>
            <person name="Jones T."/>
            <person name="Grant M."/>
            <person name="Ambacheew D."/>
            <person name="Muzemil S."/>
            <person name="Studholme D.J."/>
        </authorList>
    </citation>
    <scope>NUCLEOTIDE SEQUENCE [LARGE SCALE GENOMIC DNA]</scope>
</reference>
<feature type="compositionally biased region" description="Polar residues" evidence="1">
    <location>
        <begin position="18"/>
        <end position="29"/>
    </location>
</feature>
<evidence type="ECO:0000313" key="3">
    <source>
        <dbReference type="Proteomes" id="UP000287651"/>
    </source>
</evidence>
<evidence type="ECO:0000256" key="1">
    <source>
        <dbReference type="SAM" id="MobiDB-lite"/>
    </source>
</evidence>
<proteinExistence type="predicted"/>
<accession>A0A426Y941</accession>
<feature type="region of interest" description="Disordered" evidence="1">
    <location>
        <begin position="18"/>
        <end position="37"/>
    </location>
</feature>
<dbReference type="Proteomes" id="UP000287651">
    <property type="component" value="Unassembled WGS sequence"/>
</dbReference>
<gene>
    <name evidence="2" type="ORF">B296_00053232</name>
</gene>
<name>A0A426Y941_ENSVE</name>
<dbReference type="AlphaFoldDB" id="A0A426Y941"/>
<protein>
    <submittedName>
        <fullName evidence="2">Uncharacterized protein</fullName>
    </submittedName>
</protein>
<sequence>MAPVARHLRMAGFRATSLSVQTHSPTPRSSRLRVPSPAPPRDGHILFRFSIVVGERLRFSSFFFLLPRRGSWMRANPKWSGSLSLYPYLYIFSFFGLRSRKCLRS</sequence>
<evidence type="ECO:0000313" key="2">
    <source>
        <dbReference type="EMBL" id="RRT48251.1"/>
    </source>
</evidence>
<dbReference type="EMBL" id="AMZH03014080">
    <property type="protein sequence ID" value="RRT48251.1"/>
    <property type="molecule type" value="Genomic_DNA"/>
</dbReference>
<organism evidence="2 3">
    <name type="scientific">Ensete ventricosum</name>
    <name type="common">Abyssinian banana</name>
    <name type="synonym">Musa ensete</name>
    <dbReference type="NCBI Taxonomy" id="4639"/>
    <lineage>
        <taxon>Eukaryota</taxon>
        <taxon>Viridiplantae</taxon>
        <taxon>Streptophyta</taxon>
        <taxon>Embryophyta</taxon>
        <taxon>Tracheophyta</taxon>
        <taxon>Spermatophyta</taxon>
        <taxon>Magnoliopsida</taxon>
        <taxon>Liliopsida</taxon>
        <taxon>Zingiberales</taxon>
        <taxon>Musaceae</taxon>
        <taxon>Ensete</taxon>
    </lineage>
</organism>
<comment type="caution">
    <text evidence="2">The sequence shown here is derived from an EMBL/GenBank/DDBJ whole genome shotgun (WGS) entry which is preliminary data.</text>
</comment>